<dbReference type="NCBIfam" id="NF000586">
    <property type="entry name" value="PRK00011.1"/>
    <property type="match status" value="1"/>
</dbReference>
<dbReference type="InterPro" id="IPR015421">
    <property type="entry name" value="PyrdxlP-dep_Trfase_major"/>
</dbReference>
<evidence type="ECO:0000256" key="4">
    <source>
        <dbReference type="ARBA" id="ARBA00011738"/>
    </source>
</evidence>
<evidence type="ECO:0000256" key="2">
    <source>
        <dbReference type="ARBA" id="ARBA00004496"/>
    </source>
</evidence>
<evidence type="ECO:0000313" key="12">
    <source>
        <dbReference type="EMBL" id="ADI29678.1"/>
    </source>
</evidence>
<evidence type="ECO:0000256" key="10">
    <source>
        <dbReference type="PIRSR" id="PIRSR000412-50"/>
    </source>
</evidence>
<dbReference type="OrthoDB" id="9803846at2"/>
<dbReference type="InterPro" id="IPR019798">
    <property type="entry name" value="Ser_HO-MeTrfase_PLP_BS"/>
</dbReference>
<feature type="site" description="Plays an important role in substrate specificity" evidence="9">
    <location>
        <position position="234"/>
    </location>
</feature>
<dbReference type="PANTHER" id="PTHR11680">
    <property type="entry name" value="SERINE HYDROXYMETHYLTRANSFERASE"/>
    <property type="match status" value="1"/>
</dbReference>
<dbReference type="InterPro" id="IPR001085">
    <property type="entry name" value="Ser_HO-MeTrfase"/>
</dbReference>
<dbReference type="PANTHER" id="PTHR11680:SF35">
    <property type="entry name" value="SERINE HYDROXYMETHYLTRANSFERASE 1"/>
    <property type="match status" value="1"/>
</dbReference>
<reference evidence="13" key="1">
    <citation type="submission" date="2010-05" db="EMBL/GenBank/DDBJ databases">
        <title>Complete sequence of Methylotenera sp. 301.</title>
        <authorList>
            <person name="Lucas S."/>
            <person name="Copeland A."/>
            <person name="Lapidus A."/>
            <person name="Cheng J.-F."/>
            <person name="Bruce D."/>
            <person name="Goodwin L."/>
            <person name="Pitluck S."/>
            <person name="Clum A."/>
            <person name="Land M."/>
            <person name="Hauser L."/>
            <person name="Kyrpides N."/>
            <person name="Ivanova N."/>
            <person name="Chistoservova L."/>
            <person name="Kalyuzhnaya M."/>
            <person name="Woyke T."/>
        </authorList>
    </citation>
    <scope>NUCLEOTIDE SEQUENCE [LARGE SCALE GENOMIC DNA]</scope>
    <source>
        <strain evidence="13">301</strain>
    </source>
</reference>
<organism evidence="12 13">
    <name type="scientific">Methylotenera versatilis (strain 301)</name>
    <dbReference type="NCBI Taxonomy" id="666681"/>
    <lineage>
        <taxon>Bacteria</taxon>
        <taxon>Pseudomonadati</taxon>
        <taxon>Pseudomonadota</taxon>
        <taxon>Betaproteobacteria</taxon>
        <taxon>Nitrosomonadales</taxon>
        <taxon>Methylophilaceae</taxon>
        <taxon>Methylotenera</taxon>
    </lineage>
</organism>
<dbReference type="GO" id="GO:0019264">
    <property type="term" value="P:glycine biosynthetic process from serine"/>
    <property type="evidence" value="ECO:0007669"/>
    <property type="project" value="UniProtKB-UniRule"/>
</dbReference>
<dbReference type="EMBL" id="CP002056">
    <property type="protein sequence ID" value="ADI29678.1"/>
    <property type="molecule type" value="Genomic_DNA"/>
</dbReference>
<dbReference type="HOGENOM" id="CLU_022477_2_1_4"/>
<proteinExistence type="inferred from homology"/>
<evidence type="ECO:0000259" key="11">
    <source>
        <dbReference type="Pfam" id="PF00464"/>
    </source>
</evidence>
<comment type="pathway">
    <text evidence="9">Amino-acid biosynthesis; glycine biosynthesis; glycine from L-serine: step 1/1.</text>
</comment>
<dbReference type="EC" id="2.1.2.1" evidence="9"/>
<evidence type="ECO:0000256" key="5">
    <source>
        <dbReference type="ARBA" id="ARBA00022490"/>
    </source>
</evidence>
<keyword evidence="6 9" id="KW-0554">One-carbon metabolism</keyword>
<dbReference type="FunFam" id="3.40.640.10:FF:000001">
    <property type="entry name" value="Serine hydroxymethyltransferase"/>
    <property type="match status" value="1"/>
</dbReference>
<dbReference type="InterPro" id="IPR039429">
    <property type="entry name" value="SHMT-like_dom"/>
</dbReference>
<dbReference type="GO" id="GO:0004372">
    <property type="term" value="F:glycine hydroxymethyltransferase activity"/>
    <property type="evidence" value="ECO:0007669"/>
    <property type="project" value="UniProtKB-UniRule"/>
</dbReference>
<feature type="binding site" evidence="9">
    <location>
        <begin position="130"/>
        <end position="132"/>
    </location>
    <ligand>
        <name>(6S)-5,6,7,8-tetrahydrofolate</name>
        <dbReference type="ChEBI" id="CHEBI:57453"/>
    </ligand>
</feature>
<dbReference type="GO" id="GO:0032259">
    <property type="term" value="P:methylation"/>
    <property type="evidence" value="ECO:0007669"/>
    <property type="project" value="UniProtKB-KW"/>
</dbReference>
<dbReference type="HAMAP" id="MF_00051">
    <property type="entry name" value="SHMT"/>
    <property type="match status" value="1"/>
</dbReference>
<comment type="caution">
    <text evidence="9">Lacks conserved residue(s) required for the propagation of feature annotation.</text>
</comment>
<comment type="cofactor">
    <cofactor evidence="1 9 10">
        <name>pyridoxal 5'-phosphate</name>
        <dbReference type="ChEBI" id="CHEBI:597326"/>
    </cofactor>
</comment>
<dbReference type="InterPro" id="IPR049943">
    <property type="entry name" value="Ser_HO-MeTrfase-like"/>
</dbReference>
<comment type="pathway">
    <text evidence="9">One-carbon metabolism; tetrahydrofolate interconversion.</text>
</comment>
<dbReference type="SUPFAM" id="SSF53383">
    <property type="entry name" value="PLP-dependent transferases"/>
    <property type="match status" value="1"/>
</dbReference>
<sequence length="425" mass="45817">MNQTKAPFFSASLAEADPAIQSAVNEELYRQQSQIELIASENIVSRAVLEAQGTVLTNKYAEGYPGKRYYGGCEFVDKVETLAIDRLKQLFGAKFANVQPHSGAQANGAVMLAIAKPGDTILGMSLDAGGHLTHGARPALSGKWFNAVQYGVRREDYRLDYEQVEALANEHKPKVIIAGYSAYPRAVDFARFREIADSVGATLMVDMAHFAGIVAAGRHQNPVEHAHIVTSTTHKTLRGPRGGVILTNDEYLIKKINSAVFPGLQGGPLMHVIAGKAVAFGEALQPEFKTYIDRVLANAKALGEVLVAGGVDLVTGGTDNHLVLVDLRPKGLKGNQVEHALERAGITCNKNGIPFDDEKPTVTSGVRLGTPAGTTRGFGEAEFRQVGELILQVFDGLKNNPDGDEATEKRVRSKILALCEQFPIY</sequence>
<dbReference type="RefSeq" id="WP_013147992.1">
    <property type="nucleotide sequence ID" value="NC_014207.1"/>
</dbReference>
<feature type="binding site" evidence="9">
    <location>
        <position position="250"/>
    </location>
    <ligand>
        <name>(6S)-5,6,7,8-tetrahydrofolate</name>
        <dbReference type="ChEBI" id="CHEBI:57453"/>
    </ligand>
</feature>
<dbReference type="InterPro" id="IPR015424">
    <property type="entry name" value="PyrdxlP-dep_Trfase"/>
</dbReference>
<keyword evidence="13" id="KW-1185">Reference proteome</keyword>
<dbReference type="PIRSF" id="PIRSF000412">
    <property type="entry name" value="SHMT"/>
    <property type="match status" value="1"/>
</dbReference>
<comment type="function">
    <text evidence="9">Catalyzes the reversible interconversion of serine and glycine with tetrahydrofolate (THF) serving as the one-carbon carrier. This reaction serves as the major source of one-carbon groups required for the biosynthesis of purines, thymidylate, methionine, and other important biomolecules. Also exhibits THF-independent aldolase activity toward beta-hydroxyamino acids, producing glycine and aldehydes, via a retro-aldol mechanism.</text>
</comment>
<protein>
    <recommendedName>
        <fullName evidence="9">Serine hydroxymethyltransferase</fullName>
        <shortName evidence="9">SHMT</shortName>
        <shortName evidence="9">Serine methylase</shortName>
        <ecNumber evidence="9">2.1.2.1</ecNumber>
    </recommendedName>
</protein>
<feature type="modified residue" description="N6-(pyridoxal phosphate)lysine" evidence="9 10">
    <location>
        <position position="235"/>
    </location>
</feature>
<dbReference type="GO" id="GO:0008168">
    <property type="term" value="F:methyltransferase activity"/>
    <property type="evidence" value="ECO:0007669"/>
    <property type="project" value="UniProtKB-KW"/>
</dbReference>
<dbReference type="GO" id="GO:0005829">
    <property type="term" value="C:cytosol"/>
    <property type="evidence" value="ECO:0007669"/>
    <property type="project" value="TreeGrafter"/>
</dbReference>
<reference evidence="12 13" key="2">
    <citation type="journal article" date="2011" name="J. Bacteriol.">
        <title>Genomes of three methylotrophs from a single niche uncover genetic and metabolic divergence of Methylophilaceae.</title>
        <authorList>
            <person name="Lapidus A."/>
            <person name="Clum A."/>
            <person name="Labutti K."/>
            <person name="Kaluzhnaya M.G."/>
            <person name="Lim S."/>
            <person name="Beck D.A."/>
            <person name="Glavina Del Rio T."/>
            <person name="Nolan M."/>
            <person name="Mavromatis K."/>
            <person name="Huntemann M."/>
            <person name="Lucas S."/>
            <person name="Lidstrom M.E."/>
            <person name="Ivanova N."/>
            <person name="Chistoserdova L."/>
        </authorList>
    </citation>
    <scope>NUCLEOTIDE SEQUENCE [LARGE SCALE GENOMIC DNA]</scope>
    <source>
        <strain evidence="12 13">301</strain>
    </source>
</reference>
<dbReference type="STRING" id="666681.M301_1295"/>
<evidence type="ECO:0000256" key="7">
    <source>
        <dbReference type="ARBA" id="ARBA00022679"/>
    </source>
</evidence>
<dbReference type="Gene3D" id="3.90.1150.10">
    <property type="entry name" value="Aspartate Aminotransferase, domain 1"/>
    <property type="match status" value="1"/>
</dbReference>
<name>D7DHZ3_METV0</name>
<evidence type="ECO:0000256" key="3">
    <source>
        <dbReference type="ARBA" id="ARBA00006376"/>
    </source>
</evidence>
<dbReference type="InterPro" id="IPR015422">
    <property type="entry name" value="PyrdxlP-dep_Trfase_small"/>
</dbReference>
<keyword evidence="7 9" id="KW-0808">Transferase</keyword>
<keyword evidence="8 9" id="KW-0663">Pyridoxal phosphate</keyword>
<dbReference type="GO" id="GO:0030170">
    <property type="term" value="F:pyridoxal phosphate binding"/>
    <property type="evidence" value="ECO:0007669"/>
    <property type="project" value="UniProtKB-UniRule"/>
</dbReference>
<dbReference type="Pfam" id="PF00464">
    <property type="entry name" value="SHMT"/>
    <property type="match status" value="1"/>
</dbReference>
<keyword evidence="9" id="KW-0028">Amino-acid biosynthesis</keyword>
<dbReference type="PROSITE" id="PS00096">
    <property type="entry name" value="SHMT"/>
    <property type="match status" value="1"/>
</dbReference>
<dbReference type="Proteomes" id="UP000000383">
    <property type="component" value="Chromosome"/>
</dbReference>
<comment type="catalytic activity">
    <reaction evidence="9">
        <text>(6R)-5,10-methylene-5,6,7,8-tetrahydrofolate + glycine + H2O = (6S)-5,6,7,8-tetrahydrofolate + L-serine</text>
        <dbReference type="Rhea" id="RHEA:15481"/>
        <dbReference type="ChEBI" id="CHEBI:15377"/>
        <dbReference type="ChEBI" id="CHEBI:15636"/>
        <dbReference type="ChEBI" id="CHEBI:33384"/>
        <dbReference type="ChEBI" id="CHEBI:57305"/>
        <dbReference type="ChEBI" id="CHEBI:57453"/>
        <dbReference type="EC" id="2.1.2.1"/>
    </reaction>
</comment>
<dbReference type="UniPathway" id="UPA00288">
    <property type="reaction ID" value="UER01023"/>
</dbReference>
<evidence type="ECO:0000256" key="1">
    <source>
        <dbReference type="ARBA" id="ARBA00001933"/>
    </source>
</evidence>
<accession>D7DHZ3</accession>
<dbReference type="CDD" id="cd00378">
    <property type="entry name" value="SHMT"/>
    <property type="match status" value="1"/>
</dbReference>
<dbReference type="AlphaFoldDB" id="D7DHZ3"/>
<feature type="binding site" evidence="9">
    <location>
        <position position="126"/>
    </location>
    <ligand>
        <name>(6S)-5,6,7,8-tetrahydrofolate</name>
        <dbReference type="ChEBI" id="CHEBI:57453"/>
    </ligand>
</feature>
<comment type="subunit">
    <text evidence="4 9">Homodimer.</text>
</comment>
<comment type="subcellular location">
    <subcellularLocation>
        <location evidence="2 9">Cytoplasm</location>
    </subcellularLocation>
</comment>
<evidence type="ECO:0000256" key="8">
    <source>
        <dbReference type="ARBA" id="ARBA00022898"/>
    </source>
</evidence>
<dbReference type="GO" id="GO:0035999">
    <property type="term" value="P:tetrahydrofolate interconversion"/>
    <property type="evidence" value="ECO:0007669"/>
    <property type="project" value="UniProtKB-UniRule"/>
</dbReference>
<dbReference type="Gene3D" id="3.40.640.10">
    <property type="entry name" value="Type I PLP-dependent aspartate aminotransferase-like (Major domain)"/>
    <property type="match status" value="1"/>
</dbReference>
<feature type="domain" description="Serine hydroxymethyltransferase-like" evidence="11">
    <location>
        <begin position="13"/>
        <end position="390"/>
    </location>
</feature>
<keyword evidence="5 9" id="KW-0963">Cytoplasm</keyword>
<comment type="similarity">
    <text evidence="3 9">Belongs to the SHMT family.</text>
</comment>
<dbReference type="KEGG" id="meh:M301_1295"/>
<keyword evidence="12" id="KW-0489">Methyltransferase</keyword>
<evidence type="ECO:0000256" key="9">
    <source>
        <dbReference type="HAMAP-Rule" id="MF_00051"/>
    </source>
</evidence>
<gene>
    <name evidence="9" type="primary">glyA</name>
    <name evidence="12" type="ordered locus">M301_1295</name>
</gene>
<evidence type="ECO:0000313" key="13">
    <source>
        <dbReference type="Proteomes" id="UP000000383"/>
    </source>
</evidence>
<evidence type="ECO:0000256" key="6">
    <source>
        <dbReference type="ARBA" id="ARBA00022563"/>
    </source>
</evidence>
<dbReference type="eggNOG" id="COG0112">
    <property type="taxonomic scope" value="Bacteria"/>
</dbReference>
<dbReference type="UniPathway" id="UPA00193"/>